<organism evidence="2 3">
    <name type="scientific">Psychrobacter pacificensis</name>
    <dbReference type="NCBI Taxonomy" id="112002"/>
    <lineage>
        <taxon>Bacteria</taxon>
        <taxon>Pseudomonadati</taxon>
        <taxon>Pseudomonadota</taxon>
        <taxon>Gammaproteobacteria</taxon>
        <taxon>Moraxellales</taxon>
        <taxon>Moraxellaceae</taxon>
        <taxon>Psychrobacter</taxon>
    </lineage>
</organism>
<keyword evidence="1" id="KW-1133">Transmembrane helix</keyword>
<feature type="transmembrane region" description="Helical" evidence="1">
    <location>
        <begin position="12"/>
        <end position="33"/>
    </location>
</feature>
<keyword evidence="1" id="KW-0472">Membrane</keyword>
<sequence length="56" mass="6207">MTPTAKSGANKIGVWLANIAIPTIITRTIAVLIRCHILIEPYNNEEGTVKKMHYNS</sequence>
<reference evidence="3" key="1">
    <citation type="journal article" date="2019" name="Int. J. Syst. Evol. Microbiol.">
        <title>The Global Catalogue of Microorganisms (GCM) 10K type strain sequencing project: providing services to taxonomists for standard genome sequencing and annotation.</title>
        <authorList>
            <consortium name="The Broad Institute Genomics Platform"/>
            <consortium name="The Broad Institute Genome Sequencing Center for Infectious Disease"/>
            <person name="Wu L."/>
            <person name="Ma J."/>
        </authorList>
    </citation>
    <scope>NUCLEOTIDE SEQUENCE [LARGE SCALE GENOMIC DNA]</scope>
    <source>
        <strain evidence="3">NBRC 103191</strain>
    </source>
</reference>
<name>A0ABQ5YW74_9GAMM</name>
<accession>A0ABQ5YW74</accession>
<keyword evidence="3" id="KW-1185">Reference proteome</keyword>
<keyword evidence="1" id="KW-0812">Transmembrane</keyword>
<evidence type="ECO:0000256" key="1">
    <source>
        <dbReference type="SAM" id="Phobius"/>
    </source>
</evidence>
<evidence type="ECO:0000313" key="3">
    <source>
        <dbReference type="Proteomes" id="UP001156645"/>
    </source>
</evidence>
<dbReference type="Proteomes" id="UP001156645">
    <property type="component" value="Unassembled WGS sequence"/>
</dbReference>
<comment type="caution">
    <text evidence="2">The sequence shown here is derived from an EMBL/GenBank/DDBJ whole genome shotgun (WGS) entry which is preliminary data.</text>
</comment>
<proteinExistence type="predicted"/>
<protein>
    <submittedName>
        <fullName evidence="2">Uncharacterized protein</fullName>
    </submittedName>
</protein>
<dbReference type="EMBL" id="BSOK01000020">
    <property type="protein sequence ID" value="GLR28925.1"/>
    <property type="molecule type" value="Genomic_DNA"/>
</dbReference>
<gene>
    <name evidence="2" type="ORF">GCM10007915_11630</name>
</gene>
<evidence type="ECO:0000313" key="2">
    <source>
        <dbReference type="EMBL" id="GLR28925.1"/>
    </source>
</evidence>